<feature type="compositionally biased region" description="Basic residues" evidence="1">
    <location>
        <begin position="60"/>
        <end position="73"/>
    </location>
</feature>
<dbReference type="Proteomes" id="UP000294933">
    <property type="component" value="Unassembled WGS sequence"/>
</dbReference>
<evidence type="ECO:0000313" key="3">
    <source>
        <dbReference type="Proteomes" id="UP000294933"/>
    </source>
</evidence>
<feature type="compositionally biased region" description="Basic and acidic residues" evidence="1">
    <location>
        <begin position="13"/>
        <end position="25"/>
    </location>
</feature>
<sequence>MIGCDPGESQVIWKDREVGKGDSSRRHSMGRGRTKQARAERQTSPVAFRESDSRTDTKPIRGRRKQGQRQFKVHGRDGDIPDLYSLRKHSLVKVAHGSPQAVMRSDNEQALSRPGSMARLFSRQVEYCSWRWVTGDRSGGPVAENNRSLNSEL</sequence>
<feature type="compositionally biased region" description="Basic residues" evidence="1">
    <location>
        <begin position="26"/>
        <end position="36"/>
    </location>
</feature>
<feature type="region of interest" description="Disordered" evidence="1">
    <location>
        <begin position="1"/>
        <end position="79"/>
    </location>
</feature>
<feature type="compositionally biased region" description="Basic and acidic residues" evidence="1">
    <location>
        <begin position="49"/>
        <end position="59"/>
    </location>
</feature>
<keyword evidence="3" id="KW-1185">Reference proteome</keyword>
<dbReference type="VEuPathDB" id="FungiDB:BD410DRAFT_831718"/>
<evidence type="ECO:0000313" key="2">
    <source>
        <dbReference type="EMBL" id="TDL17014.1"/>
    </source>
</evidence>
<protein>
    <submittedName>
        <fullName evidence="2">Uncharacterized protein</fullName>
    </submittedName>
</protein>
<dbReference type="EMBL" id="ML170230">
    <property type="protein sequence ID" value="TDL17014.1"/>
    <property type="molecule type" value="Genomic_DNA"/>
</dbReference>
<dbReference type="AlphaFoldDB" id="A0A4Y7PNQ0"/>
<organism evidence="2 3">
    <name type="scientific">Rickenella mellea</name>
    <dbReference type="NCBI Taxonomy" id="50990"/>
    <lineage>
        <taxon>Eukaryota</taxon>
        <taxon>Fungi</taxon>
        <taxon>Dikarya</taxon>
        <taxon>Basidiomycota</taxon>
        <taxon>Agaricomycotina</taxon>
        <taxon>Agaricomycetes</taxon>
        <taxon>Hymenochaetales</taxon>
        <taxon>Rickenellaceae</taxon>
        <taxon>Rickenella</taxon>
    </lineage>
</organism>
<reference evidence="2 3" key="1">
    <citation type="submission" date="2018-06" db="EMBL/GenBank/DDBJ databases">
        <title>A transcriptomic atlas of mushroom development highlights an independent origin of complex multicellularity.</title>
        <authorList>
            <consortium name="DOE Joint Genome Institute"/>
            <person name="Krizsan K."/>
            <person name="Almasi E."/>
            <person name="Merenyi Z."/>
            <person name="Sahu N."/>
            <person name="Viragh M."/>
            <person name="Koszo T."/>
            <person name="Mondo S."/>
            <person name="Kiss B."/>
            <person name="Balint B."/>
            <person name="Kues U."/>
            <person name="Barry K."/>
            <person name="Hegedus J.C."/>
            <person name="Henrissat B."/>
            <person name="Johnson J."/>
            <person name="Lipzen A."/>
            <person name="Ohm R."/>
            <person name="Nagy I."/>
            <person name="Pangilinan J."/>
            <person name="Yan J."/>
            <person name="Xiong Y."/>
            <person name="Grigoriev I.V."/>
            <person name="Hibbett D.S."/>
            <person name="Nagy L.G."/>
        </authorList>
    </citation>
    <scope>NUCLEOTIDE SEQUENCE [LARGE SCALE GENOMIC DNA]</scope>
    <source>
        <strain evidence="2 3">SZMC22713</strain>
    </source>
</reference>
<accession>A0A4Y7PNQ0</accession>
<gene>
    <name evidence="2" type="ORF">BD410DRAFT_831718</name>
</gene>
<evidence type="ECO:0000256" key="1">
    <source>
        <dbReference type="SAM" id="MobiDB-lite"/>
    </source>
</evidence>
<proteinExistence type="predicted"/>
<name>A0A4Y7PNQ0_9AGAM</name>